<keyword evidence="2" id="KW-1185">Reference proteome</keyword>
<reference evidence="2" key="1">
    <citation type="submission" date="2016-06" db="EMBL/GenBank/DDBJ databases">
        <title>Parallel loss of symbiosis genes in relatives of nitrogen-fixing non-legume Parasponia.</title>
        <authorList>
            <person name="Van Velzen R."/>
            <person name="Holmer R."/>
            <person name="Bu F."/>
            <person name="Rutten L."/>
            <person name="Van Zeijl A."/>
            <person name="Liu W."/>
            <person name="Santuari L."/>
            <person name="Cao Q."/>
            <person name="Sharma T."/>
            <person name="Shen D."/>
            <person name="Roswanjaya Y."/>
            <person name="Wardhani T."/>
            <person name="Kalhor M.S."/>
            <person name="Jansen J."/>
            <person name="Van den Hoogen J."/>
            <person name="Gungor B."/>
            <person name="Hartog M."/>
            <person name="Hontelez J."/>
            <person name="Verver J."/>
            <person name="Yang W.-C."/>
            <person name="Schijlen E."/>
            <person name="Repin R."/>
            <person name="Schilthuizen M."/>
            <person name="Schranz E."/>
            <person name="Heidstra R."/>
            <person name="Miyata K."/>
            <person name="Fedorova E."/>
            <person name="Kohlen W."/>
            <person name="Bisseling T."/>
            <person name="Smit S."/>
            <person name="Geurts R."/>
        </authorList>
    </citation>
    <scope>NUCLEOTIDE SEQUENCE [LARGE SCALE GENOMIC DNA]</scope>
    <source>
        <strain evidence="2">cv. RG33-2</strain>
    </source>
</reference>
<dbReference type="OrthoDB" id="10452010at2759"/>
<name>A0A2P5DIY0_TREOI</name>
<proteinExistence type="predicted"/>
<gene>
    <name evidence="1" type="ORF">TorRG33x02_249850</name>
</gene>
<evidence type="ECO:0000313" key="2">
    <source>
        <dbReference type="Proteomes" id="UP000237000"/>
    </source>
</evidence>
<protein>
    <submittedName>
        <fullName evidence="1">Uncharacterized protein</fullName>
    </submittedName>
</protein>
<sequence length="100" mass="11078">MRSVIAYAALVGVGVLLAVGVERILLLQLEAEIGFGLADLFDLVPCHLALVRRLASFSKTDLLGFLDLLLDHLRQLLLSHLSPFVFEFEFGCGCCHRFHP</sequence>
<dbReference type="AlphaFoldDB" id="A0A2P5DIY0"/>
<comment type="caution">
    <text evidence="1">The sequence shown here is derived from an EMBL/GenBank/DDBJ whole genome shotgun (WGS) entry which is preliminary data.</text>
</comment>
<evidence type="ECO:0000313" key="1">
    <source>
        <dbReference type="EMBL" id="PON73249.1"/>
    </source>
</evidence>
<organism evidence="1 2">
    <name type="scientific">Trema orientale</name>
    <name type="common">Charcoal tree</name>
    <name type="synonym">Celtis orientalis</name>
    <dbReference type="NCBI Taxonomy" id="63057"/>
    <lineage>
        <taxon>Eukaryota</taxon>
        <taxon>Viridiplantae</taxon>
        <taxon>Streptophyta</taxon>
        <taxon>Embryophyta</taxon>
        <taxon>Tracheophyta</taxon>
        <taxon>Spermatophyta</taxon>
        <taxon>Magnoliopsida</taxon>
        <taxon>eudicotyledons</taxon>
        <taxon>Gunneridae</taxon>
        <taxon>Pentapetalae</taxon>
        <taxon>rosids</taxon>
        <taxon>fabids</taxon>
        <taxon>Rosales</taxon>
        <taxon>Cannabaceae</taxon>
        <taxon>Trema</taxon>
    </lineage>
</organism>
<dbReference type="InParanoid" id="A0A2P5DIY0"/>
<dbReference type="EMBL" id="JXTC01000267">
    <property type="protein sequence ID" value="PON73249.1"/>
    <property type="molecule type" value="Genomic_DNA"/>
</dbReference>
<accession>A0A2P5DIY0</accession>
<dbReference type="Proteomes" id="UP000237000">
    <property type="component" value="Unassembled WGS sequence"/>
</dbReference>